<dbReference type="PROSITE" id="PS50850">
    <property type="entry name" value="MFS"/>
    <property type="match status" value="1"/>
</dbReference>
<feature type="region of interest" description="Disordered" evidence="5">
    <location>
        <begin position="450"/>
        <end position="503"/>
    </location>
</feature>
<keyword evidence="8" id="KW-1185">Reference proteome</keyword>
<feature type="domain" description="Major facilitator superfamily (MFS) profile" evidence="7">
    <location>
        <begin position="1"/>
        <end position="413"/>
    </location>
</feature>
<feature type="transmembrane region" description="Helical" evidence="6">
    <location>
        <begin position="300"/>
        <end position="320"/>
    </location>
</feature>
<dbReference type="InterPro" id="IPR036259">
    <property type="entry name" value="MFS_trans_sf"/>
</dbReference>
<evidence type="ECO:0000256" key="5">
    <source>
        <dbReference type="SAM" id="MobiDB-lite"/>
    </source>
</evidence>
<feature type="compositionally biased region" description="Basic residues" evidence="5">
    <location>
        <begin position="480"/>
        <end position="489"/>
    </location>
</feature>
<feature type="transmembrane region" description="Helical" evidence="6">
    <location>
        <begin position="390"/>
        <end position="409"/>
    </location>
</feature>
<evidence type="ECO:0000313" key="8">
    <source>
        <dbReference type="Proteomes" id="UP000694867"/>
    </source>
</evidence>
<feature type="transmembrane region" description="Helical" evidence="6">
    <location>
        <begin position="362"/>
        <end position="384"/>
    </location>
</feature>
<accession>A0AAJ7WJT5</accession>
<dbReference type="InterPro" id="IPR005828">
    <property type="entry name" value="MFS_sugar_transport-like"/>
</dbReference>
<evidence type="ECO:0000256" key="1">
    <source>
        <dbReference type="ARBA" id="ARBA00004141"/>
    </source>
</evidence>
<feature type="transmembrane region" description="Helical" evidence="6">
    <location>
        <begin position="52"/>
        <end position="70"/>
    </location>
</feature>
<dbReference type="GeneID" id="100904435"/>
<feature type="transmembrane region" description="Helical" evidence="6">
    <location>
        <begin position="326"/>
        <end position="350"/>
    </location>
</feature>
<protein>
    <submittedName>
        <fullName evidence="9">Organic cation transporter protein</fullName>
    </submittedName>
</protein>
<dbReference type="Proteomes" id="UP000694867">
    <property type="component" value="Unplaced"/>
</dbReference>
<evidence type="ECO:0000313" key="9">
    <source>
        <dbReference type="RefSeq" id="XP_028968553.1"/>
    </source>
</evidence>
<evidence type="ECO:0000256" key="4">
    <source>
        <dbReference type="ARBA" id="ARBA00023136"/>
    </source>
</evidence>
<proteinExistence type="predicted"/>
<reference evidence="9" key="1">
    <citation type="submission" date="2025-08" db="UniProtKB">
        <authorList>
            <consortium name="RefSeq"/>
        </authorList>
    </citation>
    <scope>IDENTIFICATION</scope>
</reference>
<feature type="transmembrane region" description="Helical" evidence="6">
    <location>
        <begin position="20"/>
        <end position="40"/>
    </location>
</feature>
<dbReference type="RefSeq" id="XP_028968553.1">
    <property type="nucleotide sequence ID" value="XM_029112720.1"/>
</dbReference>
<dbReference type="AlphaFoldDB" id="A0AAJ7WJT5"/>
<feature type="transmembrane region" description="Helical" evidence="6">
    <location>
        <begin position="134"/>
        <end position="156"/>
    </location>
</feature>
<evidence type="ECO:0000256" key="2">
    <source>
        <dbReference type="ARBA" id="ARBA00022692"/>
    </source>
</evidence>
<dbReference type="InterPro" id="IPR005829">
    <property type="entry name" value="Sugar_transporter_CS"/>
</dbReference>
<evidence type="ECO:0000259" key="7">
    <source>
        <dbReference type="PROSITE" id="PS50850"/>
    </source>
</evidence>
<dbReference type="KEGG" id="goe:100904435"/>
<gene>
    <name evidence="9" type="primary">LOC100904435</name>
</gene>
<comment type="subcellular location">
    <subcellularLocation>
        <location evidence="1">Membrane</location>
        <topology evidence="1">Multi-pass membrane protein</topology>
    </subcellularLocation>
</comment>
<keyword evidence="2 6" id="KW-0812">Transmembrane</keyword>
<dbReference type="Gene3D" id="1.20.1250.20">
    <property type="entry name" value="MFS general substrate transporter like domains"/>
    <property type="match status" value="1"/>
</dbReference>
<evidence type="ECO:0000256" key="3">
    <source>
        <dbReference type="ARBA" id="ARBA00022989"/>
    </source>
</evidence>
<feature type="transmembrane region" description="Helical" evidence="6">
    <location>
        <begin position="76"/>
        <end position="97"/>
    </location>
</feature>
<name>A0AAJ7WJT5_9ACAR</name>
<dbReference type="SUPFAM" id="SSF103473">
    <property type="entry name" value="MFS general substrate transporter"/>
    <property type="match status" value="1"/>
</dbReference>
<dbReference type="PANTHER" id="PTHR24064">
    <property type="entry name" value="SOLUTE CARRIER FAMILY 22 MEMBER"/>
    <property type="match status" value="1"/>
</dbReference>
<feature type="compositionally biased region" description="Polar residues" evidence="5">
    <location>
        <begin position="452"/>
        <end position="463"/>
    </location>
</feature>
<feature type="transmembrane region" description="Helical" evidence="6">
    <location>
        <begin position="272"/>
        <end position="293"/>
    </location>
</feature>
<dbReference type="PROSITE" id="PS00216">
    <property type="entry name" value="SUGAR_TRANSPORT_1"/>
    <property type="match status" value="1"/>
</dbReference>
<feature type="transmembrane region" description="Helical" evidence="6">
    <location>
        <begin position="243"/>
        <end position="260"/>
    </location>
</feature>
<dbReference type="InterPro" id="IPR020846">
    <property type="entry name" value="MFS_dom"/>
</dbReference>
<sequence length="503" mass="54937">MGELFPTLATENNWVCGDSWKQYATHTLFSLGSMVGYLVAGFFSDRYGRRPTILALASLAAVSNLLPLVMRNDIAIMLARFLAGVGADTTCSIVFLLVMEYTIPSHRTIIGTAWATGWTVLAGLYPWYAKYVFGYQYLLVTTSVISVALILMCPIIPESASWLLTVGRIDEAMNNLMRIARINGKRDVSEIDFKTLLQSIDSTSTSDVGSIDTSASDQSNASTSSFWAETVALVTTPNLRRTTFLLFSSWFLICLCYQADTLGLGHLGLSIYPAYSMSAAFELPINVFTIFCLDSVGRRWPNVCFMASAGILAFTFALIGDAGGETVYMLLAVLLIVSLAGSYNITYQLAAELFPTVVRGRGVLLSKVCGDFGNVLATLVAYLVEINKNALIVVVGVLALTAAVLLFFIPETTHEPLPQTLEDGEYFGRDQSLCYCPIFSQRMDEKQKRRASASNVSYTSGRPATSVLPKSTPKATTKFNHGKRSHSKERKPVVTQEPTHTGS</sequence>
<organism evidence="8 9">
    <name type="scientific">Galendromus occidentalis</name>
    <name type="common">western predatory mite</name>
    <dbReference type="NCBI Taxonomy" id="34638"/>
    <lineage>
        <taxon>Eukaryota</taxon>
        <taxon>Metazoa</taxon>
        <taxon>Ecdysozoa</taxon>
        <taxon>Arthropoda</taxon>
        <taxon>Chelicerata</taxon>
        <taxon>Arachnida</taxon>
        <taxon>Acari</taxon>
        <taxon>Parasitiformes</taxon>
        <taxon>Mesostigmata</taxon>
        <taxon>Gamasina</taxon>
        <taxon>Phytoseioidea</taxon>
        <taxon>Phytoseiidae</taxon>
        <taxon>Typhlodrominae</taxon>
        <taxon>Galendromus</taxon>
    </lineage>
</organism>
<feature type="transmembrane region" description="Helical" evidence="6">
    <location>
        <begin position="109"/>
        <end position="128"/>
    </location>
</feature>
<keyword evidence="3 6" id="KW-1133">Transmembrane helix</keyword>
<dbReference type="GO" id="GO:0016020">
    <property type="term" value="C:membrane"/>
    <property type="evidence" value="ECO:0007669"/>
    <property type="project" value="UniProtKB-SubCell"/>
</dbReference>
<evidence type="ECO:0000256" key="6">
    <source>
        <dbReference type="SAM" id="Phobius"/>
    </source>
</evidence>
<dbReference type="Pfam" id="PF00083">
    <property type="entry name" value="Sugar_tr"/>
    <property type="match status" value="1"/>
</dbReference>
<keyword evidence="4 6" id="KW-0472">Membrane</keyword>
<dbReference type="GO" id="GO:0022857">
    <property type="term" value="F:transmembrane transporter activity"/>
    <property type="evidence" value="ECO:0007669"/>
    <property type="project" value="InterPro"/>
</dbReference>